<evidence type="ECO:0000313" key="1">
    <source>
        <dbReference type="EMBL" id="KAH3821203.1"/>
    </source>
</evidence>
<dbReference type="AlphaFoldDB" id="A0A9D4GST9"/>
<organism evidence="1 2">
    <name type="scientific">Dreissena polymorpha</name>
    <name type="common">Zebra mussel</name>
    <name type="synonym">Mytilus polymorpha</name>
    <dbReference type="NCBI Taxonomy" id="45954"/>
    <lineage>
        <taxon>Eukaryota</taxon>
        <taxon>Metazoa</taxon>
        <taxon>Spiralia</taxon>
        <taxon>Lophotrochozoa</taxon>
        <taxon>Mollusca</taxon>
        <taxon>Bivalvia</taxon>
        <taxon>Autobranchia</taxon>
        <taxon>Heteroconchia</taxon>
        <taxon>Euheterodonta</taxon>
        <taxon>Imparidentia</taxon>
        <taxon>Neoheterodontei</taxon>
        <taxon>Myida</taxon>
        <taxon>Dreissenoidea</taxon>
        <taxon>Dreissenidae</taxon>
        <taxon>Dreissena</taxon>
    </lineage>
</organism>
<dbReference type="EMBL" id="JAIWYP010000005">
    <property type="protein sequence ID" value="KAH3821203.1"/>
    <property type="molecule type" value="Genomic_DNA"/>
</dbReference>
<name>A0A9D4GST9_DREPO</name>
<reference evidence="1" key="2">
    <citation type="submission" date="2020-11" db="EMBL/GenBank/DDBJ databases">
        <authorList>
            <person name="McCartney M.A."/>
            <person name="Auch B."/>
            <person name="Kono T."/>
            <person name="Mallez S."/>
            <person name="Becker A."/>
            <person name="Gohl D.M."/>
            <person name="Silverstein K.A.T."/>
            <person name="Koren S."/>
            <person name="Bechman K.B."/>
            <person name="Herman A."/>
            <person name="Abrahante J.E."/>
            <person name="Garbe J."/>
        </authorList>
    </citation>
    <scope>NUCLEOTIDE SEQUENCE</scope>
    <source>
        <strain evidence="1">Duluth1</strain>
        <tissue evidence="1">Whole animal</tissue>
    </source>
</reference>
<proteinExistence type="predicted"/>
<comment type="caution">
    <text evidence="1">The sequence shown here is derived from an EMBL/GenBank/DDBJ whole genome shotgun (WGS) entry which is preliminary data.</text>
</comment>
<keyword evidence="2" id="KW-1185">Reference proteome</keyword>
<sequence length="72" mass="8239">MSGNTNIHNGRRPLCKTIPEQQFGTQYRCVYKCNCHGLSSCNEVNIFMRHSLGQNFNNYSLCSIRAKKTNPN</sequence>
<reference evidence="1" key="1">
    <citation type="journal article" date="2019" name="bioRxiv">
        <title>The Genome of the Zebra Mussel, Dreissena polymorpha: A Resource for Invasive Species Research.</title>
        <authorList>
            <person name="McCartney M.A."/>
            <person name="Auch B."/>
            <person name="Kono T."/>
            <person name="Mallez S."/>
            <person name="Zhang Y."/>
            <person name="Obille A."/>
            <person name="Becker A."/>
            <person name="Abrahante J.E."/>
            <person name="Garbe J."/>
            <person name="Badalamenti J.P."/>
            <person name="Herman A."/>
            <person name="Mangelson H."/>
            <person name="Liachko I."/>
            <person name="Sullivan S."/>
            <person name="Sone E.D."/>
            <person name="Koren S."/>
            <person name="Silverstein K.A.T."/>
            <person name="Beckman K.B."/>
            <person name="Gohl D.M."/>
        </authorList>
    </citation>
    <scope>NUCLEOTIDE SEQUENCE</scope>
    <source>
        <strain evidence="1">Duluth1</strain>
        <tissue evidence="1">Whole animal</tissue>
    </source>
</reference>
<protein>
    <submittedName>
        <fullName evidence="1">Uncharacterized protein</fullName>
    </submittedName>
</protein>
<evidence type="ECO:0000313" key="2">
    <source>
        <dbReference type="Proteomes" id="UP000828390"/>
    </source>
</evidence>
<dbReference type="Proteomes" id="UP000828390">
    <property type="component" value="Unassembled WGS sequence"/>
</dbReference>
<gene>
    <name evidence="1" type="ORF">DPMN_122964</name>
</gene>
<accession>A0A9D4GST9</accession>